<keyword evidence="8 9" id="KW-0472">Membrane</keyword>
<protein>
    <recommendedName>
        <fullName evidence="9">Lipoprotein signal peptidase</fullName>
        <ecNumber evidence="9">3.4.23.36</ecNumber>
    </recommendedName>
    <alternativeName>
        <fullName evidence="9">Prolipoprotein signal peptidase</fullName>
    </alternativeName>
    <alternativeName>
        <fullName evidence="9">Signal peptidase II</fullName>
        <shortName evidence="9">SPase II</shortName>
    </alternativeName>
</protein>
<evidence type="ECO:0000256" key="7">
    <source>
        <dbReference type="ARBA" id="ARBA00022989"/>
    </source>
</evidence>
<proteinExistence type="inferred from homology"/>
<keyword evidence="7 9" id="KW-1133">Transmembrane helix</keyword>
<dbReference type="PRINTS" id="PR00781">
    <property type="entry name" value="LIPOSIGPTASE"/>
</dbReference>
<dbReference type="GO" id="GO:0004190">
    <property type="term" value="F:aspartic-type endopeptidase activity"/>
    <property type="evidence" value="ECO:0007669"/>
    <property type="project" value="UniProtKB-UniRule"/>
</dbReference>
<dbReference type="AlphaFoldDB" id="A0A9D2RKM5"/>
<comment type="caution">
    <text evidence="12">The sequence shown here is derived from an EMBL/GenBank/DDBJ whole genome shotgun (WGS) entry which is preliminary data.</text>
</comment>
<evidence type="ECO:0000256" key="3">
    <source>
        <dbReference type="ARBA" id="ARBA00022670"/>
    </source>
</evidence>
<reference evidence="12" key="2">
    <citation type="submission" date="2021-04" db="EMBL/GenBank/DDBJ databases">
        <authorList>
            <person name="Gilroy R."/>
        </authorList>
    </citation>
    <scope>NUCLEOTIDE SEQUENCE</scope>
    <source>
        <strain evidence="12">9264</strain>
    </source>
</reference>
<dbReference type="GO" id="GO:0005886">
    <property type="term" value="C:plasma membrane"/>
    <property type="evidence" value="ECO:0007669"/>
    <property type="project" value="UniProtKB-SubCell"/>
</dbReference>
<organism evidence="12 13">
    <name type="scientific">Candidatus Paenalcaligenes intestinipullorum</name>
    <dbReference type="NCBI Taxonomy" id="2838718"/>
    <lineage>
        <taxon>Bacteria</taxon>
        <taxon>Pseudomonadati</taxon>
        <taxon>Pseudomonadota</taxon>
        <taxon>Betaproteobacteria</taxon>
        <taxon>Burkholderiales</taxon>
        <taxon>Alcaligenaceae</taxon>
        <taxon>Paenalcaligenes</taxon>
    </lineage>
</organism>
<keyword evidence="3 9" id="KW-0645">Protease</keyword>
<dbReference type="NCBIfam" id="TIGR00077">
    <property type="entry name" value="lspA"/>
    <property type="match status" value="1"/>
</dbReference>
<comment type="catalytic activity">
    <reaction evidence="9 10">
        <text>Release of signal peptides from bacterial membrane prolipoproteins. Hydrolyzes -Xaa-Yaa-Zaa-|-(S,diacylglyceryl)Cys-, in which Xaa is hydrophobic (preferably Leu), and Yaa (Ala or Ser) and Zaa (Gly or Ala) have small, neutral side chains.</text>
        <dbReference type="EC" id="3.4.23.36"/>
    </reaction>
</comment>
<comment type="similarity">
    <text evidence="1 9 11">Belongs to the peptidase A8 family.</text>
</comment>
<dbReference type="Proteomes" id="UP000823889">
    <property type="component" value="Unassembled WGS sequence"/>
</dbReference>
<dbReference type="PANTHER" id="PTHR33695:SF1">
    <property type="entry name" value="LIPOPROTEIN SIGNAL PEPTIDASE"/>
    <property type="match status" value="1"/>
</dbReference>
<dbReference type="PANTHER" id="PTHR33695">
    <property type="entry name" value="LIPOPROTEIN SIGNAL PEPTIDASE"/>
    <property type="match status" value="1"/>
</dbReference>
<feature type="active site" evidence="9">
    <location>
        <position position="129"/>
    </location>
</feature>
<dbReference type="EC" id="3.4.23.36" evidence="9"/>
<comment type="function">
    <text evidence="9 10">This protein specifically catalyzes the removal of signal peptides from prolipoproteins.</text>
</comment>
<feature type="active site" evidence="9">
    <location>
        <position position="147"/>
    </location>
</feature>
<dbReference type="EMBL" id="DWUQ01000075">
    <property type="protein sequence ID" value="HJD44121.1"/>
    <property type="molecule type" value="Genomic_DNA"/>
</dbReference>
<comment type="pathway">
    <text evidence="9">Protein modification; lipoprotein biosynthesis (signal peptide cleavage).</text>
</comment>
<dbReference type="Pfam" id="PF01252">
    <property type="entry name" value="Peptidase_A8"/>
    <property type="match status" value="1"/>
</dbReference>
<evidence type="ECO:0000256" key="2">
    <source>
        <dbReference type="ARBA" id="ARBA00022475"/>
    </source>
</evidence>
<keyword evidence="5 9" id="KW-0064">Aspartyl protease</keyword>
<name>A0A9D2RKM5_9BURK</name>
<evidence type="ECO:0000256" key="11">
    <source>
        <dbReference type="RuleBase" id="RU004181"/>
    </source>
</evidence>
<evidence type="ECO:0000256" key="10">
    <source>
        <dbReference type="RuleBase" id="RU000594"/>
    </source>
</evidence>
<feature type="transmembrane region" description="Helical" evidence="9">
    <location>
        <begin position="139"/>
        <end position="159"/>
    </location>
</feature>
<gene>
    <name evidence="9" type="primary">lspA</name>
    <name evidence="12" type="ORF">H9906_03730</name>
</gene>
<evidence type="ECO:0000256" key="8">
    <source>
        <dbReference type="ARBA" id="ARBA00023136"/>
    </source>
</evidence>
<dbReference type="InterPro" id="IPR001872">
    <property type="entry name" value="Peptidase_A8"/>
</dbReference>
<reference evidence="12" key="1">
    <citation type="journal article" date="2021" name="PeerJ">
        <title>Extensive microbial diversity within the chicken gut microbiome revealed by metagenomics and culture.</title>
        <authorList>
            <person name="Gilroy R."/>
            <person name="Ravi A."/>
            <person name="Getino M."/>
            <person name="Pursley I."/>
            <person name="Horton D.L."/>
            <person name="Alikhan N.F."/>
            <person name="Baker D."/>
            <person name="Gharbi K."/>
            <person name="Hall N."/>
            <person name="Watson M."/>
            <person name="Adriaenssens E.M."/>
            <person name="Foster-Nyarko E."/>
            <person name="Jarju S."/>
            <person name="Secka A."/>
            <person name="Antonio M."/>
            <person name="Oren A."/>
            <person name="Chaudhuri R.R."/>
            <person name="La Ragione R."/>
            <person name="Hildebrand F."/>
            <person name="Pallen M.J."/>
        </authorList>
    </citation>
    <scope>NUCLEOTIDE SEQUENCE</scope>
    <source>
        <strain evidence="12">9264</strain>
    </source>
</reference>
<keyword evidence="6 9" id="KW-0378">Hydrolase</keyword>
<dbReference type="PROSITE" id="PS00855">
    <property type="entry name" value="SPASE_II"/>
    <property type="match status" value="1"/>
</dbReference>
<evidence type="ECO:0000256" key="9">
    <source>
        <dbReference type="HAMAP-Rule" id="MF_00161"/>
    </source>
</evidence>
<evidence type="ECO:0000256" key="4">
    <source>
        <dbReference type="ARBA" id="ARBA00022692"/>
    </source>
</evidence>
<accession>A0A9D2RKM5</accession>
<evidence type="ECO:0000313" key="12">
    <source>
        <dbReference type="EMBL" id="HJD44121.1"/>
    </source>
</evidence>
<keyword evidence="4 9" id="KW-0812">Transmembrane</keyword>
<evidence type="ECO:0000256" key="5">
    <source>
        <dbReference type="ARBA" id="ARBA00022750"/>
    </source>
</evidence>
<sequence>MPSNLSKASSTNRKLFWLWLVVAAVIIVADQQSKAWVSTHFFDYERYNIWPFFDLTLMYNTGAAFSFLAGGSGWQKWFFIGVAAVATVLILYWLHRNPNEKTFCLALSLILGGAIGNVLDRLQHGHVVDFLLFYWKDAYFPAFNVADIAITLGAFLLIADEFRRLRKARLARSK</sequence>
<comment type="subcellular location">
    <subcellularLocation>
        <location evidence="9">Cell membrane</location>
        <topology evidence="9">Multi-pass membrane protein</topology>
    </subcellularLocation>
</comment>
<evidence type="ECO:0000313" key="13">
    <source>
        <dbReference type="Proteomes" id="UP000823889"/>
    </source>
</evidence>
<dbReference type="GO" id="GO:0006508">
    <property type="term" value="P:proteolysis"/>
    <property type="evidence" value="ECO:0007669"/>
    <property type="project" value="UniProtKB-KW"/>
</dbReference>
<keyword evidence="12" id="KW-0449">Lipoprotein</keyword>
<feature type="transmembrane region" description="Helical" evidence="9">
    <location>
        <begin position="77"/>
        <end position="95"/>
    </location>
</feature>
<evidence type="ECO:0000256" key="1">
    <source>
        <dbReference type="ARBA" id="ARBA00006139"/>
    </source>
</evidence>
<feature type="transmembrane region" description="Helical" evidence="9">
    <location>
        <begin position="102"/>
        <end position="119"/>
    </location>
</feature>
<evidence type="ECO:0000256" key="6">
    <source>
        <dbReference type="ARBA" id="ARBA00022801"/>
    </source>
</evidence>
<comment type="caution">
    <text evidence="9">Lacks conserved residue(s) required for the propagation of feature annotation.</text>
</comment>
<dbReference type="HAMAP" id="MF_00161">
    <property type="entry name" value="LspA"/>
    <property type="match status" value="1"/>
</dbReference>
<keyword evidence="2 9" id="KW-1003">Cell membrane</keyword>